<feature type="region of interest" description="Disordered" evidence="1">
    <location>
        <begin position="1"/>
        <end position="24"/>
    </location>
</feature>
<evidence type="ECO:0000313" key="3">
    <source>
        <dbReference type="Proteomes" id="UP000664991"/>
    </source>
</evidence>
<evidence type="ECO:0000313" key="2">
    <source>
        <dbReference type="EMBL" id="KAG5211884.1"/>
    </source>
</evidence>
<organism evidence="2 3">
    <name type="scientific">Ovis aries</name>
    <name type="common">Sheep</name>
    <dbReference type="NCBI Taxonomy" id="9940"/>
    <lineage>
        <taxon>Eukaryota</taxon>
        <taxon>Metazoa</taxon>
        <taxon>Chordata</taxon>
        <taxon>Craniata</taxon>
        <taxon>Vertebrata</taxon>
        <taxon>Euteleostomi</taxon>
        <taxon>Mammalia</taxon>
        <taxon>Eutheria</taxon>
        <taxon>Laurasiatheria</taxon>
        <taxon>Artiodactyla</taxon>
        <taxon>Ruminantia</taxon>
        <taxon>Pecora</taxon>
        <taxon>Bovidae</taxon>
        <taxon>Caprinae</taxon>
        <taxon>Ovis</taxon>
    </lineage>
</organism>
<accession>A0A836A7N8</accession>
<feature type="compositionally biased region" description="Basic and acidic residues" evidence="1">
    <location>
        <begin position="13"/>
        <end position="24"/>
    </location>
</feature>
<dbReference type="EMBL" id="JAEMGP010000003">
    <property type="protein sequence ID" value="KAG5211884.1"/>
    <property type="molecule type" value="Genomic_DNA"/>
</dbReference>
<protein>
    <submittedName>
        <fullName evidence="2">Uncharacterized protein</fullName>
    </submittedName>
</protein>
<comment type="caution">
    <text evidence="2">The sequence shown here is derived from an EMBL/GenBank/DDBJ whole genome shotgun (WGS) entry which is preliminary data.</text>
</comment>
<reference evidence="2 3" key="1">
    <citation type="submission" date="2020-12" db="EMBL/GenBank/DDBJ databases">
        <title>De novo assembly of Tibetan sheep genome.</title>
        <authorList>
            <person name="Li X."/>
        </authorList>
    </citation>
    <scope>NUCLEOTIDE SEQUENCE [LARGE SCALE GENOMIC DNA]</scope>
    <source>
        <tissue evidence="2">Heart</tissue>
    </source>
</reference>
<evidence type="ECO:0000256" key="1">
    <source>
        <dbReference type="SAM" id="MobiDB-lite"/>
    </source>
</evidence>
<proteinExistence type="predicted"/>
<gene>
    <name evidence="2" type="ORF">JEQ12_014313</name>
</gene>
<dbReference type="Proteomes" id="UP000664991">
    <property type="component" value="Unassembled WGS sequence"/>
</dbReference>
<dbReference type="AlphaFoldDB" id="A0A836A7N8"/>
<sequence>MKHLSRVGGMEKTAQKKSSDTSARKKYEILESAGLQIQSLEEGARDPRVPLSSPELESRELKVICNRVKPRSFLGCSGLVLWLILEQDFTNLQKPNQGLLRNKAKSPGARRSALTNLNVKFQALLRMPLFWEDGEDEQQRVAQKTTSGTLYSPG</sequence>
<name>A0A836A7N8_SHEEP</name>